<dbReference type="AlphaFoldDB" id="A0A6L5G4X1"/>
<evidence type="ECO:0000313" key="5">
    <source>
        <dbReference type="EMBL" id="MQM24693.1"/>
    </source>
</evidence>
<gene>
    <name evidence="5" type="ORF">GFD30_03725</name>
</gene>
<evidence type="ECO:0000256" key="2">
    <source>
        <dbReference type="SAM" id="Phobius"/>
    </source>
</evidence>
<keyword evidence="3" id="KW-0732">Signal</keyword>
<evidence type="ECO:0000256" key="1">
    <source>
        <dbReference type="SAM" id="MobiDB-lite"/>
    </source>
</evidence>
<proteinExistence type="predicted"/>
<feature type="signal peptide" evidence="3">
    <location>
        <begin position="1"/>
        <end position="33"/>
    </location>
</feature>
<comment type="caution">
    <text evidence="5">The sequence shown here is derived from an EMBL/GenBank/DDBJ whole genome shotgun (WGS) entry which is preliminary data.</text>
</comment>
<evidence type="ECO:0000259" key="4">
    <source>
        <dbReference type="Pfam" id="PF07987"/>
    </source>
</evidence>
<dbReference type="InterPro" id="IPR012533">
    <property type="entry name" value="YcnI-copper_dom"/>
</dbReference>
<keyword evidence="2" id="KW-0812">Transmembrane</keyword>
<reference evidence="5 6" key="1">
    <citation type="submission" date="2019-10" db="EMBL/GenBank/DDBJ databases">
        <title>Glycomyces albidus sp. nov., a novel actinomycete isolated from rhizosphere soil of wheat (Triticum aestivum L.).</title>
        <authorList>
            <person name="Qian L."/>
        </authorList>
    </citation>
    <scope>NUCLEOTIDE SEQUENCE [LARGE SCALE GENOMIC DNA]</scope>
    <source>
        <strain evidence="5 6">NEAU-7082</strain>
    </source>
</reference>
<dbReference type="Proteomes" id="UP000477750">
    <property type="component" value="Unassembled WGS sequence"/>
</dbReference>
<dbReference type="Pfam" id="PF07987">
    <property type="entry name" value="DUF1775"/>
    <property type="match status" value="1"/>
</dbReference>
<evidence type="ECO:0000256" key="3">
    <source>
        <dbReference type="SAM" id="SignalP"/>
    </source>
</evidence>
<keyword evidence="6" id="KW-1185">Reference proteome</keyword>
<feature type="region of interest" description="Disordered" evidence="1">
    <location>
        <begin position="188"/>
        <end position="216"/>
    </location>
</feature>
<organism evidence="5 6">
    <name type="scientific">Glycomyces albidus</name>
    <dbReference type="NCBI Taxonomy" id="2656774"/>
    <lineage>
        <taxon>Bacteria</taxon>
        <taxon>Bacillati</taxon>
        <taxon>Actinomycetota</taxon>
        <taxon>Actinomycetes</taxon>
        <taxon>Glycomycetales</taxon>
        <taxon>Glycomycetaceae</taxon>
        <taxon>Glycomyces</taxon>
    </lineage>
</organism>
<dbReference type="CDD" id="cd08545">
    <property type="entry name" value="YcnI_like"/>
    <property type="match status" value="1"/>
</dbReference>
<dbReference type="EMBL" id="WIAO01000003">
    <property type="protein sequence ID" value="MQM24693.1"/>
    <property type="molecule type" value="Genomic_DNA"/>
</dbReference>
<feature type="transmembrane region" description="Helical" evidence="2">
    <location>
        <begin position="219"/>
        <end position="239"/>
    </location>
</feature>
<evidence type="ECO:0000313" key="6">
    <source>
        <dbReference type="Proteomes" id="UP000477750"/>
    </source>
</evidence>
<accession>A0A6L5G4X1</accession>
<dbReference type="Gene3D" id="2.60.40.2230">
    <property type="entry name" value="Uncharacterised protein YcnI-like PF07987, DUF1775"/>
    <property type="match status" value="1"/>
</dbReference>
<feature type="chain" id="PRO_5026763602" evidence="3">
    <location>
        <begin position="34"/>
        <end position="245"/>
    </location>
</feature>
<dbReference type="InterPro" id="IPR038507">
    <property type="entry name" value="YcnI-like_sf"/>
</dbReference>
<keyword evidence="2" id="KW-0472">Membrane</keyword>
<keyword evidence="2" id="KW-1133">Transmembrane helix</keyword>
<dbReference type="RefSeq" id="WP_153023884.1">
    <property type="nucleotide sequence ID" value="NZ_WIAO01000003.1"/>
</dbReference>
<name>A0A6L5G4X1_9ACTN</name>
<sequence length="245" mass="25057">MPRTVIGRALARAAAGAAAAVLAVLAAAGPSAAHVSISAPAAVAGSYTVLTVSVPHGCDGEATTAVAIQIPEPVNAVTPTVNPNWEVEKVMADLPEPVTDSHGNEITERVDQVVYTAITPLPDGLRDTFELSLRLPEETADQTLYFPTVQTCTIGDHPWIEIPADGQNPDELESPAPSITVAAAANVDESEEAADAAAEGDDTDTDDTDAADDDGTDPVTYVALAIGMIGAGLGAFALIRGRHAT</sequence>
<protein>
    <submittedName>
        <fullName evidence="5">DUF1775 domain-containing protein</fullName>
    </submittedName>
</protein>
<feature type="domain" description="YncI copper-binding" evidence="4">
    <location>
        <begin position="34"/>
        <end position="181"/>
    </location>
</feature>